<sequence>MHTSANSPQTAPTAHAASGPGALRPIGMLEVSAAAHSTGPDALDDAVAVVSVAAAEHRIGILISRIGEDRYVVRAHPSVPYGLVRQSLA</sequence>
<gene>
    <name evidence="2" type="ORF">SAMN04489743_3986</name>
</gene>
<proteinExistence type="predicted"/>
<feature type="compositionally biased region" description="Polar residues" evidence="1">
    <location>
        <begin position="1"/>
        <end position="12"/>
    </location>
</feature>
<keyword evidence="3" id="KW-1185">Reference proteome</keyword>
<evidence type="ECO:0000313" key="2">
    <source>
        <dbReference type="EMBL" id="SDT61806.1"/>
    </source>
</evidence>
<evidence type="ECO:0000313" key="3">
    <source>
        <dbReference type="Proteomes" id="UP000198751"/>
    </source>
</evidence>
<protein>
    <submittedName>
        <fullName evidence="2">Uncharacterized protein</fullName>
    </submittedName>
</protein>
<dbReference type="EMBL" id="LT629779">
    <property type="protein sequence ID" value="SDT61806.1"/>
    <property type="molecule type" value="Genomic_DNA"/>
</dbReference>
<feature type="region of interest" description="Disordered" evidence="1">
    <location>
        <begin position="1"/>
        <end position="21"/>
    </location>
</feature>
<name>A0A1H2BVM9_9MICC</name>
<dbReference type="AlphaFoldDB" id="A0A1H2BVM9"/>
<reference evidence="3" key="1">
    <citation type="submission" date="2016-10" db="EMBL/GenBank/DDBJ databases">
        <authorList>
            <person name="Varghese N."/>
            <person name="Submissions S."/>
        </authorList>
    </citation>
    <scope>NUCLEOTIDE SEQUENCE [LARGE SCALE GENOMIC DNA]</scope>
    <source>
        <strain evidence="3">IMMIB L-1606</strain>
    </source>
</reference>
<evidence type="ECO:0000256" key="1">
    <source>
        <dbReference type="SAM" id="MobiDB-lite"/>
    </source>
</evidence>
<accession>A0A1H2BVM9</accession>
<organism evidence="2 3">
    <name type="scientific">Pseudarthrobacter equi</name>
    <dbReference type="NCBI Taxonomy" id="728066"/>
    <lineage>
        <taxon>Bacteria</taxon>
        <taxon>Bacillati</taxon>
        <taxon>Actinomycetota</taxon>
        <taxon>Actinomycetes</taxon>
        <taxon>Micrococcales</taxon>
        <taxon>Micrococcaceae</taxon>
        <taxon>Pseudarthrobacter</taxon>
    </lineage>
</organism>
<dbReference type="Proteomes" id="UP000198751">
    <property type="component" value="Chromosome I"/>
</dbReference>